<feature type="domain" description="C2" evidence="3">
    <location>
        <begin position="14"/>
        <end position="133"/>
    </location>
</feature>
<dbReference type="InterPro" id="IPR043566">
    <property type="entry name" value="Rabphilin/DOC2/Noc2"/>
</dbReference>
<evidence type="ECO:0000313" key="5">
    <source>
        <dbReference type="Proteomes" id="UP000270924"/>
    </source>
</evidence>
<dbReference type="PANTHER" id="PTHR45729">
    <property type="entry name" value="RABPHILIN, ISOFORM A"/>
    <property type="match status" value="1"/>
</dbReference>
<gene>
    <name evidence="4" type="ORF">WBA_LOCUS11913</name>
</gene>
<dbReference type="GO" id="GO:0006887">
    <property type="term" value="P:exocytosis"/>
    <property type="evidence" value="ECO:0007669"/>
    <property type="project" value="TreeGrafter"/>
</dbReference>
<dbReference type="InParanoid" id="A0A3P7EJP8"/>
<name>A0A3P7EJP8_WUCBA</name>
<organism evidence="4 5">
    <name type="scientific">Wuchereria bancrofti</name>
    <dbReference type="NCBI Taxonomy" id="6293"/>
    <lineage>
        <taxon>Eukaryota</taxon>
        <taxon>Metazoa</taxon>
        <taxon>Ecdysozoa</taxon>
        <taxon>Nematoda</taxon>
        <taxon>Chromadorea</taxon>
        <taxon>Rhabditida</taxon>
        <taxon>Spirurina</taxon>
        <taxon>Spiruromorpha</taxon>
        <taxon>Filarioidea</taxon>
        <taxon>Onchocercidae</taxon>
        <taxon>Wuchereria</taxon>
    </lineage>
</organism>
<reference evidence="4 5" key="1">
    <citation type="submission" date="2018-11" db="EMBL/GenBank/DDBJ databases">
        <authorList>
            <consortium name="Pathogen Informatics"/>
        </authorList>
    </citation>
    <scope>NUCLEOTIDE SEQUENCE [LARGE SCALE GENOMIC DNA]</scope>
</reference>
<dbReference type="Gene3D" id="2.60.40.150">
    <property type="entry name" value="C2 domain"/>
    <property type="match status" value="1"/>
</dbReference>
<dbReference type="GO" id="GO:0017158">
    <property type="term" value="P:regulation of calcium ion-dependent exocytosis"/>
    <property type="evidence" value="ECO:0007669"/>
    <property type="project" value="TreeGrafter"/>
</dbReference>
<keyword evidence="2" id="KW-0677">Repeat</keyword>
<dbReference type="Proteomes" id="UP000270924">
    <property type="component" value="Unassembled WGS sequence"/>
</dbReference>
<keyword evidence="1" id="KW-0479">Metal-binding</keyword>
<dbReference type="PROSITE" id="PS50004">
    <property type="entry name" value="C2"/>
    <property type="match status" value="1"/>
</dbReference>
<protein>
    <recommendedName>
        <fullName evidence="3">C2 domain-containing protein</fullName>
    </recommendedName>
</protein>
<dbReference type="OrthoDB" id="270970at2759"/>
<evidence type="ECO:0000256" key="2">
    <source>
        <dbReference type="ARBA" id="ARBA00022737"/>
    </source>
</evidence>
<dbReference type="InterPro" id="IPR000008">
    <property type="entry name" value="C2_dom"/>
</dbReference>
<evidence type="ECO:0000313" key="4">
    <source>
        <dbReference type="EMBL" id="VDM21403.1"/>
    </source>
</evidence>
<dbReference type="GO" id="GO:0016020">
    <property type="term" value="C:membrane"/>
    <property type="evidence" value="ECO:0007669"/>
    <property type="project" value="InterPro"/>
</dbReference>
<dbReference type="GO" id="GO:0098793">
    <property type="term" value="C:presynapse"/>
    <property type="evidence" value="ECO:0007669"/>
    <property type="project" value="GOC"/>
</dbReference>
<keyword evidence="5" id="KW-1185">Reference proteome</keyword>
<dbReference type="GO" id="GO:0061669">
    <property type="term" value="P:spontaneous neurotransmitter secretion"/>
    <property type="evidence" value="ECO:0007669"/>
    <property type="project" value="TreeGrafter"/>
</dbReference>
<dbReference type="PRINTS" id="PR00399">
    <property type="entry name" value="SYNAPTOTAGMN"/>
</dbReference>
<dbReference type="SUPFAM" id="SSF49562">
    <property type="entry name" value="C2 domain (Calcium/lipid-binding domain, CaLB)"/>
    <property type="match status" value="1"/>
</dbReference>
<sequence>MIKNQVKDVNVSNERGKICLSLLYNVQQGSLYVTIKRCAELLGMDKTGFSDPYVKVSLLPLTNKAHRQKTSTKKQTLNPEFNEKLTFVIPFKDLPKKTLQIDVFDKDVGMHDDYIGSILLSTSAKGERQKQWNSCIQNPGYEFERWHKLEVIE</sequence>
<dbReference type="InterPro" id="IPR035892">
    <property type="entry name" value="C2_domain_sf"/>
</dbReference>
<proteinExistence type="predicted"/>
<evidence type="ECO:0000256" key="1">
    <source>
        <dbReference type="ARBA" id="ARBA00022723"/>
    </source>
</evidence>
<dbReference type="PANTHER" id="PTHR45729:SF6">
    <property type="entry name" value="RABPHILIN, ISOFORM A"/>
    <property type="match status" value="1"/>
</dbReference>
<dbReference type="OMA" id="NDFIGCQ"/>
<dbReference type="Pfam" id="PF00168">
    <property type="entry name" value="C2"/>
    <property type="match status" value="1"/>
</dbReference>
<dbReference type="PRINTS" id="PR00360">
    <property type="entry name" value="C2DOMAIN"/>
</dbReference>
<dbReference type="SMART" id="SM00239">
    <property type="entry name" value="C2"/>
    <property type="match status" value="1"/>
</dbReference>
<accession>A0A3P7EJP8</accession>
<dbReference type="GO" id="GO:0046872">
    <property type="term" value="F:metal ion binding"/>
    <property type="evidence" value="ECO:0007669"/>
    <property type="project" value="UniProtKB-KW"/>
</dbReference>
<dbReference type="EMBL" id="UYWW01012514">
    <property type="protein sequence ID" value="VDM21403.1"/>
    <property type="molecule type" value="Genomic_DNA"/>
</dbReference>
<dbReference type="AlphaFoldDB" id="A0A3P7EJP8"/>
<evidence type="ECO:0000259" key="3">
    <source>
        <dbReference type="PROSITE" id="PS50004"/>
    </source>
</evidence>
<dbReference type="InterPro" id="IPR001565">
    <property type="entry name" value="Synaptotagmin"/>
</dbReference>